<protein>
    <submittedName>
        <fullName evidence="1">Uncharacterized protein</fullName>
    </submittedName>
</protein>
<name>A0A4C1UAS7_EUMVA</name>
<dbReference type="Proteomes" id="UP000299102">
    <property type="component" value="Unassembled WGS sequence"/>
</dbReference>
<organism evidence="1 2">
    <name type="scientific">Eumeta variegata</name>
    <name type="common">Bagworm moth</name>
    <name type="synonym">Eumeta japonica</name>
    <dbReference type="NCBI Taxonomy" id="151549"/>
    <lineage>
        <taxon>Eukaryota</taxon>
        <taxon>Metazoa</taxon>
        <taxon>Ecdysozoa</taxon>
        <taxon>Arthropoda</taxon>
        <taxon>Hexapoda</taxon>
        <taxon>Insecta</taxon>
        <taxon>Pterygota</taxon>
        <taxon>Neoptera</taxon>
        <taxon>Endopterygota</taxon>
        <taxon>Lepidoptera</taxon>
        <taxon>Glossata</taxon>
        <taxon>Ditrysia</taxon>
        <taxon>Tineoidea</taxon>
        <taxon>Psychidae</taxon>
        <taxon>Oiketicinae</taxon>
        <taxon>Eumeta</taxon>
    </lineage>
</organism>
<comment type="caution">
    <text evidence="1">The sequence shown here is derived from an EMBL/GenBank/DDBJ whole genome shotgun (WGS) entry which is preliminary data.</text>
</comment>
<evidence type="ECO:0000313" key="2">
    <source>
        <dbReference type="Proteomes" id="UP000299102"/>
    </source>
</evidence>
<reference evidence="1 2" key="1">
    <citation type="journal article" date="2019" name="Commun. Biol.">
        <title>The bagworm genome reveals a unique fibroin gene that provides high tensile strength.</title>
        <authorList>
            <person name="Kono N."/>
            <person name="Nakamura H."/>
            <person name="Ohtoshi R."/>
            <person name="Tomita M."/>
            <person name="Numata K."/>
            <person name="Arakawa K."/>
        </authorList>
    </citation>
    <scope>NUCLEOTIDE SEQUENCE [LARGE SCALE GENOMIC DNA]</scope>
</reference>
<accession>A0A4C1UAS7</accession>
<dbReference type="AlphaFoldDB" id="A0A4C1UAS7"/>
<proteinExistence type="predicted"/>
<keyword evidence="2" id="KW-1185">Reference proteome</keyword>
<dbReference type="EMBL" id="BGZK01000148">
    <property type="protein sequence ID" value="GBP23177.1"/>
    <property type="molecule type" value="Genomic_DNA"/>
</dbReference>
<sequence>MSDKTDKVASSARRLYFRDSEEGKKKICLKSVPFFVEEFYRARKPALQQRLPSTRTRSVVRTFLLRICVSNVIPLDAEWRETQGRKLLADRSKEIERSLQGLPRLIQALLLIVHVSSCGMYGHEERRLHDYIQAKVDDES</sequence>
<gene>
    <name evidence="1" type="ORF">EVAR_82341_1</name>
</gene>
<evidence type="ECO:0000313" key="1">
    <source>
        <dbReference type="EMBL" id="GBP23177.1"/>
    </source>
</evidence>